<dbReference type="NCBIfam" id="TIGR02094">
    <property type="entry name" value="more_P_ylases"/>
    <property type="match status" value="1"/>
</dbReference>
<dbReference type="AlphaFoldDB" id="A0A1G2P3P9"/>
<dbReference type="PANTHER" id="PTHR42655:SF1">
    <property type="entry name" value="GLYCOGEN PHOSPHORYLASE"/>
    <property type="match status" value="1"/>
</dbReference>
<dbReference type="InterPro" id="IPR000811">
    <property type="entry name" value="Glyco_trans_35"/>
</dbReference>
<reference evidence="11 12" key="1">
    <citation type="journal article" date="2016" name="Nat. Commun.">
        <title>Thousands of microbial genomes shed light on interconnected biogeochemical processes in an aquifer system.</title>
        <authorList>
            <person name="Anantharaman K."/>
            <person name="Brown C.T."/>
            <person name="Hug L.A."/>
            <person name="Sharon I."/>
            <person name="Castelle C.J."/>
            <person name="Probst A.J."/>
            <person name="Thomas B.C."/>
            <person name="Singh A."/>
            <person name="Wilkins M.J."/>
            <person name="Karaoz U."/>
            <person name="Brodie E.L."/>
            <person name="Williams K.H."/>
            <person name="Hubbard S.S."/>
            <person name="Banfield J.F."/>
        </authorList>
    </citation>
    <scope>NUCLEOTIDE SEQUENCE [LARGE SCALE GENOMIC DNA]</scope>
</reference>
<evidence type="ECO:0000256" key="2">
    <source>
        <dbReference type="ARBA" id="ARBA00001933"/>
    </source>
</evidence>
<dbReference type="GO" id="GO:0030170">
    <property type="term" value="F:pyridoxal phosphate binding"/>
    <property type="evidence" value="ECO:0007669"/>
    <property type="project" value="InterPro"/>
</dbReference>
<dbReference type="Proteomes" id="UP000177269">
    <property type="component" value="Unassembled WGS sequence"/>
</dbReference>
<dbReference type="EMBL" id="MHSK01000002">
    <property type="protein sequence ID" value="OHA42975.1"/>
    <property type="molecule type" value="Genomic_DNA"/>
</dbReference>
<dbReference type="GO" id="GO:0005975">
    <property type="term" value="P:carbohydrate metabolic process"/>
    <property type="evidence" value="ECO:0007669"/>
    <property type="project" value="InterPro"/>
</dbReference>
<dbReference type="Pfam" id="PF00343">
    <property type="entry name" value="Phosphorylase"/>
    <property type="match status" value="1"/>
</dbReference>
<organism evidence="11 12">
    <name type="scientific">Candidatus Taylorbacteria bacterium RIFCSPLOWO2_12_FULL_43_20</name>
    <dbReference type="NCBI Taxonomy" id="1802332"/>
    <lineage>
        <taxon>Bacteria</taxon>
        <taxon>Candidatus Tayloriibacteriota</taxon>
    </lineage>
</organism>
<keyword evidence="5" id="KW-0328">Glycosyltransferase</keyword>
<evidence type="ECO:0000256" key="1">
    <source>
        <dbReference type="ARBA" id="ARBA00001275"/>
    </source>
</evidence>
<comment type="catalytic activity">
    <reaction evidence="1">
        <text>[(1-&gt;4)-alpha-D-glucosyl](n) + phosphate = [(1-&gt;4)-alpha-D-glucosyl](n-1) + alpha-D-glucose 1-phosphate</text>
        <dbReference type="Rhea" id="RHEA:41732"/>
        <dbReference type="Rhea" id="RHEA-COMP:9584"/>
        <dbReference type="Rhea" id="RHEA-COMP:9586"/>
        <dbReference type="ChEBI" id="CHEBI:15444"/>
        <dbReference type="ChEBI" id="CHEBI:43474"/>
        <dbReference type="ChEBI" id="CHEBI:58601"/>
        <dbReference type="EC" id="2.4.1.1"/>
    </reaction>
</comment>
<evidence type="ECO:0000313" key="11">
    <source>
        <dbReference type="EMBL" id="OHA42975.1"/>
    </source>
</evidence>
<feature type="compositionally biased region" description="Basic and acidic residues" evidence="10">
    <location>
        <begin position="1"/>
        <end position="14"/>
    </location>
</feature>
<comment type="function">
    <text evidence="9">Phosphorylase is an important allosteric enzyme in carbohydrate metabolism. Enzymes from different sources differ in their regulatory mechanisms and in their natural substrates. However, all known phosphorylases share catalytic and structural properties.</text>
</comment>
<evidence type="ECO:0000256" key="7">
    <source>
        <dbReference type="ARBA" id="ARBA00022898"/>
    </source>
</evidence>
<dbReference type="PROSITE" id="PS00102">
    <property type="entry name" value="PHOSPHORYLASE"/>
    <property type="match status" value="1"/>
</dbReference>
<dbReference type="Gene3D" id="3.40.50.2000">
    <property type="entry name" value="Glycogen Phosphorylase B"/>
    <property type="match status" value="2"/>
</dbReference>
<evidence type="ECO:0000313" key="12">
    <source>
        <dbReference type="Proteomes" id="UP000177269"/>
    </source>
</evidence>
<dbReference type="InterPro" id="IPR011834">
    <property type="entry name" value="Agluc_phsphrylas"/>
</dbReference>
<comment type="cofactor">
    <cofactor evidence="2">
        <name>pyridoxal 5'-phosphate</name>
        <dbReference type="ChEBI" id="CHEBI:597326"/>
    </cofactor>
</comment>
<keyword evidence="8" id="KW-0119">Carbohydrate metabolism</keyword>
<dbReference type="PANTHER" id="PTHR42655">
    <property type="entry name" value="GLYCOGEN PHOSPHORYLASE"/>
    <property type="match status" value="1"/>
</dbReference>
<comment type="similarity">
    <text evidence="3">Belongs to the glycogen phosphorylase family.</text>
</comment>
<dbReference type="GO" id="GO:0008184">
    <property type="term" value="F:glycogen phosphorylase activity"/>
    <property type="evidence" value="ECO:0007669"/>
    <property type="project" value="InterPro"/>
</dbReference>
<dbReference type="SUPFAM" id="SSF53756">
    <property type="entry name" value="UDP-Glycosyltransferase/glycogen phosphorylase"/>
    <property type="match status" value="1"/>
</dbReference>
<accession>A0A1G2P3P9</accession>
<evidence type="ECO:0000256" key="5">
    <source>
        <dbReference type="ARBA" id="ARBA00022676"/>
    </source>
</evidence>
<name>A0A1G2P3P9_9BACT</name>
<feature type="region of interest" description="Disordered" evidence="10">
    <location>
        <begin position="1"/>
        <end position="23"/>
    </location>
</feature>
<dbReference type="InterPro" id="IPR035090">
    <property type="entry name" value="Pyridoxal_P_attach_site"/>
</dbReference>
<protein>
    <recommendedName>
        <fullName evidence="4">glycogen phosphorylase</fullName>
        <ecNumber evidence="4">2.4.1.1</ecNumber>
    </recommendedName>
</protein>
<evidence type="ECO:0000256" key="9">
    <source>
        <dbReference type="ARBA" id="ARBA00025174"/>
    </source>
</evidence>
<evidence type="ECO:0000256" key="6">
    <source>
        <dbReference type="ARBA" id="ARBA00022679"/>
    </source>
</evidence>
<dbReference type="EC" id="2.4.1.1" evidence="4"/>
<evidence type="ECO:0000256" key="3">
    <source>
        <dbReference type="ARBA" id="ARBA00006047"/>
    </source>
</evidence>
<dbReference type="InterPro" id="IPR052182">
    <property type="entry name" value="Glycogen/Maltodextrin_Phosph"/>
</dbReference>
<evidence type="ECO:0000256" key="10">
    <source>
        <dbReference type="SAM" id="MobiDB-lite"/>
    </source>
</evidence>
<evidence type="ECO:0000256" key="8">
    <source>
        <dbReference type="ARBA" id="ARBA00023277"/>
    </source>
</evidence>
<proteinExistence type="inferred from homology"/>
<gene>
    <name evidence="11" type="ORF">A3G52_01910</name>
</gene>
<keyword evidence="7" id="KW-0663">Pyridoxal phosphate</keyword>
<evidence type="ECO:0000256" key="4">
    <source>
        <dbReference type="ARBA" id="ARBA00012591"/>
    </source>
</evidence>
<comment type="caution">
    <text evidence="11">The sequence shown here is derived from an EMBL/GenBank/DDBJ whole genome shotgun (WGS) entry which is preliminary data.</text>
</comment>
<keyword evidence="6" id="KW-0808">Transferase</keyword>
<sequence length="576" mass="64723">MLTADKKIRGKSEGQEEGNSDAYSIDGQKRGTIAFFCAEYGIDDRLPIYAGGLGILAGDFIIEASRNGTPFVALGLFYKLGFSTYPKQPSDDIEKDPTTAGFNLLRNEKGERVEVSLKIKDRIVCLKVWENNYEGSRVFLLDSDVETNSVEDRRITEHLYPENFDQRMVQQIVLGIGGVKLLAIIGIKPGVYHLNEGHTSFAALGLALDYMRLHNETVLLNAIKKVSPYVVGTKHTILAGAGIFFTKDQCEKYLAGFLSQYGVAFEEFFKLGVEDIDLQIFSTTRFLIRVSSLSNGVSKIHSVYEKETYPENKNMIAITNGVSQSRWSAKGLDGEVDSKLLWDIHKSCKNELIDWVAEETGKRLNKDALTIVWARRMAVYKQPLSLFDDTERLAAILSDAKRPMQIIIAGEAYTGDSEGVSVLEQMSVFIKEKRFNNIAYISDYNISVAKRLVRGADVWLNTPIKGKEASGTSGMKSALNGVIQCSVEDGWIEEVRDNAAIFVLDQHKTSADFYNILENKISSEYYERDGDNFPVLWAERMKSTRDIVLKSFLAERMFGEYMDLMYFPTTATKMKL</sequence>